<feature type="compositionally biased region" description="Low complexity" evidence="2">
    <location>
        <begin position="217"/>
        <end position="227"/>
    </location>
</feature>
<dbReference type="SMART" id="SM00325">
    <property type="entry name" value="RhoGEF"/>
    <property type="match status" value="1"/>
</dbReference>
<dbReference type="InterPro" id="IPR035899">
    <property type="entry name" value="DBL_dom_sf"/>
</dbReference>
<dbReference type="PROSITE" id="PS50010">
    <property type="entry name" value="DH_2"/>
    <property type="match status" value="1"/>
</dbReference>
<feature type="compositionally biased region" description="Basic residues" evidence="2">
    <location>
        <begin position="163"/>
        <end position="173"/>
    </location>
</feature>
<dbReference type="GO" id="GO:0019898">
    <property type="term" value="C:extrinsic component of membrane"/>
    <property type="evidence" value="ECO:0007669"/>
    <property type="project" value="TreeGrafter"/>
</dbReference>
<dbReference type="PANTHER" id="PTHR22826">
    <property type="entry name" value="RHO GUANINE EXCHANGE FACTOR-RELATED"/>
    <property type="match status" value="1"/>
</dbReference>
<dbReference type="SUPFAM" id="SSF48065">
    <property type="entry name" value="DBL homology domain (DH-domain)"/>
    <property type="match status" value="1"/>
</dbReference>
<feature type="compositionally biased region" description="Low complexity" evidence="2">
    <location>
        <begin position="180"/>
        <end position="191"/>
    </location>
</feature>
<dbReference type="Gene3D" id="1.20.58.60">
    <property type="match status" value="1"/>
</dbReference>
<organism evidence="4 5">
    <name type="scientific">Geodia barretti</name>
    <name type="common">Barrett's horny sponge</name>
    <dbReference type="NCBI Taxonomy" id="519541"/>
    <lineage>
        <taxon>Eukaryota</taxon>
        <taxon>Metazoa</taxon>
        <taxon>Porifera</taxon>
        <taxon>Demospongiae</taxon>
        <taxon>Heteroscleromorpha</taxon>
        <taxon>Tetractinellida</taxon>
        <taxon>Astrophorina</taxon>
        <taxon>Geodiidae</taxon>
        <taxon>Geodia</taxon>
    </lineage>
</organism>
<dbReference type="GO" id="GO:0005085">
    <property type="term" value="F:guanyl-nucleotide exchange factor activity"/>
    <property type="evidence" value="ECO:0007669"/>
    <property type="project" value="UniProtKB-KW"/>
</dbReference>
<dbReference type="GO" id="GO:0005737">
    <property type="term" value="C:cytoplasm"/>
    <property type="evidence" value="ECO:0007669"/>
    <property type="project" value="TreeGrafter"/>
</dbReference>
<dbReference type="EMBL" id="CASHTH010000294">
    <property type="protein sequence ID" value="CAI7997114.1"/>
    <property type="molecule type" value="Genomic_DNA"/>
</dbReference>
<dbReference type="CDD" id="cd00160">
    <property type="entry name" value="RhoGEF"/>
    <property type="match status" value="1"/>
</dbReference>
<feature type="region of interest" description="Disordered" evidence="2">
    <location>
        <begin position="317"/>
        <end position="348"/>
    </location>
</feature>
<feature type="compositionally biased region" description="Polar residues" evidence="2">
    <location>
        <begin position="15"/>
        <end position="25"/>
    </location>
</feature>
<dbReference type="Gene3D" id="1.20.900.10">
    <property type="entry name" value="Dbl homology (DH) domain"/>
    <property type="match status" value="1"/>
</dbReference>
<dbReference type="SUPFAM" id="SSF46966">
    <property type="entry name" value="Spectrin repeat"/>
    <property type="match status" value="2"/>
</dbReference>
<evidence type="ECO:0000313" key="5">
    <source>
        <dbReference type="Proteomes" id="UP001174909"/>
    </source>
</evidence>
<proteinExistence type="predicted"/>
<feature type="compositionally biased region" description="Basic and acidic residues" evidence="2">
    <location>
        <begin position="130"/>
        <end position="143"/>
    </location>
</feature>
<accession>A0AA35QZ70</accession>
<dbReference type="InterPro" id="IPR051336">
    <property type="entry name" value="RhoGEF_Guanine_NuclExch_SF"/>
</dbReference>
<feature type="region of interest" description="Disordered" evidence="2">
    <location>
        <begin position="1"/>
        <end position="302"/>
    </location>
</feature>
<gene>
    <name evidence="4" type="ORF">GBAR_LOCUS2065</name>
</gene>
<feature type="compositionally biased region" description="Pro residues" evidence="2">
    <location>
        <begin position="61"/>
        <end position="79"/>
    </location>
</feature>
<keyword evidence="5" id="KW-1185">Reference proteome</keyword>
<evidence type="ECO:0000259" key="3">
    <source>
        <dbReference type="PROSITE" id="PS50010"/>
    </source>
</evidence>
<feature type="compositionally biased region" description="Basic and acidic residues" evidence="2">
    <location>
        <begin position="271"/>
        <end position="280"/>
    </location>
</feature>
<dbReference type="Proteomes" id="UP001174909">
    <property type="component" value="Unassembled WGS sequence"/>
</dbReference>
<name>A0AA35QZ70_GEOBA</name>
<dbReference type="AlphaFoldDB" id="A0AA35QZ70"/>
<sequence>MTTSVRMSDLHNSDNDLTSSKTGVNTLRARFERIGQSDDNIAASSAGQNYRYSSSSVPRKPSTPPARRPQGPARPPPPRPTEKPKRFSDQFPGQKEPFNRSVTPTSGAPGALSPQSPTPHPLSTSSRSKSVGDLKVVKKEAPAHEVNGSATTVTVEEVDRPTTKKVKKGKSKGKSKEDNSNGTSSGSSSGKKFLHFKKGKSTESPGASPVPSKPRKSSAPTISSQSSPHTSPKRDPLPPTLESPSSTSSEAGSSKEGTPTAGRRKSSSGGRKKEAVKKTESSQGDLASGRDNGKVDKKALRKSKSNFGATSVCAEKQEGDMLGASPRNSPAMGGRKRRGREVGEADVKQEARRIREAAVLSAGKDLTAAKLEPVLKKELAYLTDGLEGGKHQVVVVMESSLAMLDSPTAFEDFKTTLAYFKAIIKQETINAGATLVIDARDGKSHKSAKHLLERIETEDTPLPLHMIYIIIKTGFLGFGRKSLVSAESATKLHLAYVSEPRQLVEQLGADNVVAELGGTLAYNHEMWISNRTNYERIVHLHKKTMGRLPETKKGLGTFKMPSTVKDAERLMQEELGLKEKMINLFAESELKMDQFLTSLNDQQSHAPASLDLRAMTSSVGEMLIEVKDSQKEFDDFWKIHRTHSEHIMRMCHFSRSGEKLKQMMGGHISDLAEDKAVLGDSLESALEQGEKHEHFATKCLETIDEQMTKIKQDAGELCDPNHLPNESEAEMHAAMQKAQAAVQTQLQELTKTYQTLSDICQQKRDLYIVCVKFHMNLRQLQQWNDETMLLLASQPLEEPTPSAALNLLSSIEQCQMGMTSTHITNLTELASTLGSKTFKKKNDAVIKKYEHARNLLEHRKTFLQRILSSHFPRPVAPPSPNPLHRSKPAPDSSFNETDVHLEVTPDRRSLTSTVSTASSEGLVAGDYQDMETDGGVLKNRQFVYKELVATEQDYIKDISTVIDSYYDEMDPESLIIPLRLRGKREIVFGNLLEIKTFHETDFSKALEKYADCPERVGECFTQHSAQFQMYSIYCKNRTHSETLINESTESQAFFKGIQLKLGHALHLNSYLLKPIQRITKYQLLLKDMMKHAVLAKKAHSELQAALESMLKVLKNLNDSLHVLGVKGFPGSLAEQGRLLVHDPFQVSDNAGRFCETTRETHLSVREGHHCQ</sequence>
<evidence type="ECO:0000256" key="1">
    <source>
        <dbReference type="ARBA" id="ARBA00022658"/>
    </source>
</evidence>
<feature type="compositionally biased region" description="Low complexity" evidence="2">
    <location>
        <begin position="240"/>
        <end position="250"/>
    </location>
</feature>
<dbReference type="PANTHER" id="PTHR22826:SF106">
    <property type="entry name" value="TRIO, ISOFORM A"/>
    <property type="match status" value="1"/>
</dbReference>
<evidence type="ECO:0000313" key="4">
    <source>
        <dbReference type="EMBL" id="CAI7997114.1"/>
    </source>
</evidence>
<keyword evidence="1" id="KW-0344">Guanine-nucleotide releasing factor</keyword>
<protein>
    <submittedName>
        <fullName evidence="4">Guanine nucleotide exchange factor DBS</fullName>
    </submittedName>
</protein>
<dbReference type="Pfam" id="PF00621">
    <property type="entry name" value="RhoGEF"/>
    <property type="match status" value="1"/>
</dbReference>
<reference evidence="4" key="1">
    <citation type="submission" date="2023-03" db="EMBL/GenBank/DDBJ databases">
        <authorList>
            <person name="Steffen K."/>
            <person name="Cardenas P."/>
        </authorList>
    </citation>
    <scope>NUCLEOTIDE SEQUENCE</scope>
</reference>
<feature type="compositionally biased region" description="Polar residues" evidence="2">
    <location>
        <begin position="37"/>
        <end position="57"/>
    </location>
</feature>
<evidence type="ECO:0000256" key="2">
    <source>
        <dbReference type="SAM" id="MobiDB-lite"/>
    </source>
</evidence>
<feature type="region of interest" description="Disordered" evidence="2">
    <location>
        <begin position="871"/>
        <end position="896"/>
    </location>
</feature>
<dbReference type="InterPro" id="IPR000219">
    <property type="entry name" value="DH_dom"/>
</dbReference>
<feature type="domain" description="DH" evidence="3">
    <location>
        <begin position="939"/>
        <end position="1119"/>
    </location>
</feature>
<comment type="caution">
    <text evidence="4">The sequence shown here is derived from an EMBL/GenBank/DDBJ whole genome shotgun (WGS) entry which is preliminary data.</text>
</comment>